<feature type="domain" description="TIR" evidence="5">
    <location>
        <begin position="17"/>
        <end position="165"/>
    </location>
</feature>
<gene>
    <name evidence="6" type="ORF">NE237_001261</name>
</gene>
<evidence type="ECO:0000256" key="1">
    <source>
        <dbReference type="ARBA" id="ARBA00011982"/>
    </source>
</evidence>
<organism evidence="6 7">
    <name type="scientific">Protea cynaroides</name>
    <dbReference type="NCBI Taxonomy" id="273540"/>
    <lineage>
        <taxon>Eukaryota</taxon>
        <taxon>Viridiplantae</taxon>
        <taxon>Streptophyta</taxon>
        <taxon>Embryophyta</taxon>
        <taxon>Tracheophyta</taxon>
        <taxon>Spermatophyta</taxon>
        <taxon>Magnoliopsida</taxon>
        <taxon>Proteales</taxon>
        <taxon>Proteaceae</taxon>
        <taxon>Protea</taxon>
    </lineage>
</organism>
<dbReference type="Pfam" id="PF01582">
    <property type="entry name" value="TIR"/>
    <property type="match status" value="1"/>
</dbReference>
<name>A0A9Q0QYB1_9MAGN</name>
<evidence type="ECO:0000313" key="7">
    <source>
        <dbReference type="Proteomes" id="UP001141806"/>
    </source>
</evidence>
<keyword evidence="7" id="KW-1185">Reference proteome</keyword>
<reference evidence="6" key="1">
    <citation type="journal article" date="2023" name="Plant J.">
        <title>The genome of the king protea, Protea cynaroides.</title>
        <authorList>
            <person name="Chang J."/>
            <person name="Duong T.A."/>
            <person name="Schoeman C."/>
            <person name="Ma X."/>
            <person name="Roodt D."/>
            <person name="Barker N."/>
            <person name="Li Z."/>
            <person name="Van de Peer Y."/>
            <person name="Mizrachi E."/>
        </authorList>
    </citation>
    <scope>NUCLEOTIDE SEQUENCE</scope>
    <source>
        <tissue evidence="6">Young leaves</tissue>
    </source>
</reference>
<dbReference type="GO" id="GO:0007165">
    <property type="term" value="P:signal transduction"/>
    <property type="evidence" value="ECO:0007669"/>
    <property type="project" value="InterPro"/>
</dbReference>
<dbReference type="EC" id="3.2.2.6" evidence="1"/>
<dbReference type="SMART" id="SM00255">
    <property type="entry name" value="TIR"/>
    <property type="match status" value="1"/>
</dbReference>
<dbReference type="Gene3D" id="3.40.50.10140">
    <property type="entry name" value="Toll/interleukin-1 receptor homology (TIR) domain"/>
    <property type="match status" value="1"/>
</dbReference>
<dbReference type="InterPro" id="IPR000157">
    <property type="entry name" value="TIR_dom"/>
</dbReference>
<keyword evidence="3" id="KW-0520">NAD</keyword>
<evidence type="ECO:0000256" key="4">
    <source>
        <dbReference type="ARBA" id="ARBA00047304"/>
    </source>
</evidence>
<accession>A0A9Q0QYB1</accession>
<dbReference type="Proteomes" id="UP001141806">
    <property type="component" value="Unassembled WGS sequence"/>
</dbReference>
<evidence type="ECO:0000259" key="5">
    <source>
        <dbReference type="PROSITE" id="PS50104"/>
    </source>
</evidence>
<dbReference type="PROSITE" id="PS50104">
    <property type="entry name" value="TIR"/>
    <property type="match status" value="1"/>
</dbReference>
<evidence type="ECO:0000256" key="2">
    <source>
        <dbReference type="ARBA" id="ARBA00022801"/>
    </source>
</evidence>
<dbReference type="AlphaFoldDB" id="A0A9Q0QYB1"/>
<dbReference type="OrthoDB" id="6160824at2759"/>
<protein>
    <recommendedName>
        <fullName evidence="1">ADP-ribosyl cyclase/cyclic ADP-ribose hydrolase</fullName>
        <ecNumber evidence="1">3.2.2.6</ecNumber>
    </recommendedName>
</protein>
<dbReference type="PANTHER" id="PTHR32009:SF39">
    <property type="entry name" value="TIR DOMAIN-CONTAINING PROTEIN"/>
    <property type="match status" value="1"/>
</dbReference>
<dbReference type="GO" id="GO:0061809">
    <property type="term" value="F:NAD+ nucleosidase activity, cyclic ADP-ribose generating"/>
    <property type="evidence" value="ECO:0007669"/>
    <property type="project" value="UniProtKB-EC"/>
</dbReference>
<sequence length="165" mass="18670">MAEPTKAFPSAFSSGSFKHDVFISYRQKDTANNITAFLYKVLTDRGINTYIDSQKLWLGEAMGPALQCAIEGSKIWIPVFSEGYLGSEWCLWEFAEIVKCYKSSGQLIVPIFYYVNPSHVRYGSGSFEELFRIHENNFGADVVKNWKDALDLIGDMNGKLVDDNQ</sequence>
<evidence type="ECO:0000313" key="6">
    <source>
        <dbReference type="EMBL" id="KAJ4976155.1"/>
    </source>
</evidence>
<comment type="caution">
    <text evidence="6">The sequence shown here is derived from an EMBL/GenBank/DDBJ whole genome shotgun (WGS) entry which is preliminary data.</text>
</comment>
<comment type="catalytic activity">
    <reaction evidence="4">
        <text>NAD(+) + H2O = ADP-D-ribose + nicotinamide + H(+)</text>
        <dbReference type="Rhea" id="RHEA:16301"/>
        <dbReference type="ChEBI" id="CHEBI:15377"/>
        <dbReference type="ChEBI" id="CHEBI:15378"/>
        <dbReference type="ChEBI" id="CHEBI:17154"/>
        <dbReference type="ChEBI" id="CHEBI:57540"/>
        <dbReference type="ChEBI" id="CHEBI:57967"/>
        <dbReference type="EC" id="3.2.2.6"/>
    </reaction>
    <physiologicalReaction direction="left-to-right" evidence="4">
        <dbReference type="Rhea" id="RHEA:16302"/>
    </physiologicalReaction>
</comment>
<evidence type="ECO:0000256" key="3">
    <source>
        <dbReference type="ARBA" id="ARBA00023027"/>
    </source>
</evidence>
<keyword evidence="2" id="KW-0378">Hydrolase</keyword>
<proteinExistence type="predicted"/>
<dbReference type="PANTHER" id="PTHR32009">
    <property type="entry name" value="TMV RESISTANCE PROTEIN N-LIKE"/>
    <property type="match status" value="1"/>
</dbReference>
<dbReference type="SUPFAM" id="SSF52200">
    <property type="entry name" value="Toll/Interleukin receptor TIR domain"/>
    <property type="match status" value="1"/>
</dbReference>
<dbReference type="EMBL" id="JAMYWD010000003">
    <property type="protein sequence ID" value="KAJ4976155.1"/>
    <property type="molecule type" value="Genomic_DNA"/>
</dbReference>
<dbReference type="InterPro" id="IPR035897">
    <property type="entry name" value="Toll_tir_struct_dom_sf"/>
</dbReference>